<dbReference type="Pfam" id="PF08628">
    <property type="entry name" value="Nexin_C"/>
    <property type="match status" value="1"/>
</dbReference>
<protein>
    <recommendedName>
        <fullName evidence="8">PXA domain-containing protein</fullName>
    </recommendedName>
</protein>
<dbReference type="PANTHER" id="PTHR22775">
    <property type="entry name" value="SORTING NEXIN"/>
    <property type="match status" value="1"/>
</dbReference>
<feature type="transmembrane region" description="Helical" evidence="3">
    <location>
        <begin position="76"/>
        <end position="94"/>
    </location>
</feature>
<reference evidence="6 7" key="1">
    <citation type="submission" date="2009-11" db="EMBL/GenBank/DDBJ databases">
        <title>Annotation of Allomyces macrogynus ATCC 38327.</title>
        <authorList>
            <consortium name="The Broad Institute Genome Sequencing Platform"/>
            <person name="Russ C."/>
            <person name="Cuomo C."/>
            <person name="Burger G."/>
            <person name="Gray M.W."/>
            <person name="Holland P.W.H."/>
            <person name="King N."/>
            <person name="Lang F.B.F."/>
            <person name="Roger A.J."/>
            <person name="Ruiz-Trillo I."/>
            <person name="Young S.K."/>
            <person name="Zeng Q."/>
            <person name="Gargeya S."/>
            <person name="Fitzgerald M."/>
            <person name="Haas B."/>
            <person name="Abouelleil A."/>
            <person name="Alvarado L."/>
            <person name="Arachchi H.M."/>
            <person name="Berlin A."/>
            <person name="Chapman S.B."/>
            <person name="Gearin G."/>
            <person name="Goldberg J."/>
            <person name="Griggs A."/>
            <person name="Gujja S."/>
            <person name="Hansen M."/>
            <person name="Heiman D."/>
            <person name="Howarth C."/>
            <person name="Larimer J."/>
            <person name="Lui A."/>
            <person name="MacDonald P.J.P."/>
            <person name="McCowen C."/>
            <person name="Montmayeur A."/>
            <person name="Murphy C."/>
            <person name="Neiman D."/>
            <person name="Pearson M."/>
            <person name="Priest M."/>
            <person name="Roberts A."/>
            <person name="Saif S."/>
            <person name="Shea T."/>
            <person name="Sisk P."/>
            <person name="Stolte C."/>
            <person name="Sykes S."/>
            <person name="Wortman J."/>
            <person name="Nusbaum C."/>
            <person name="Birren B."/>
        </authorList>
    </citation>
    <scope>NUCLEOTIDE SEQUENCE [LARGE SCALE GENOMIC DNA]</scope>
    <source>
        <strain evidence="6 7">ATCC 38327</strain>
    </source>
</reference>
<feature type="compositionally biased region" description="Acidic residues" evidence="2">
    <location>
        <begin position="98"/>
        <end position="108"/>
    </location>
</feature>
<feature type="compositionally biased region" description="Low complexity" evidence="2">
    <location>
        <begin position="1143"/>
        <end position="1164"/>
    </location>
</feature>
<reference evidence="7" key="2">
    <citation type="submission" date="2009-11" db="EMBL/GenBank/DDBJ databases">
        <title>The Genome Sequence of Allomyces macrogynus strain ATCC 38327.</title>
        <authorList>
            <consortium name="The Broad Institute Genome Sequencing Platform"/>
            <person name="Russ C."/>
            <person name="Cuomo C."/>
            <person name="Shea T."/>
            <person name="Young S.K."/>
            <person name="Zeng Q."/>
            <person name="Koehrsen M."/>
            <person name="Haas B."/>
            <person name="Borodovsky M."/>
            <person name="Guigo R."/>
            <person name="Alvarado L."/>
            <person name="Berlin A."/>
            <person name="Borenstein D."/>
            <person name="Chen Z."/>
            <person name="Engels R."/>
            <person name="Freedman E."/>
            <person name="Gellesch M."/>
            <person name="Goldberg J."/>
            <person name="Griggs A."/>
            <person name="Gujja S."/>
            <person name="Heiman D."/>
            <person name="Hepburn T."/>
            <person name="Howarth C."/>
            <person name="Jen D."/>
            <person name="Larson L."/>
            <person name="Lewis B."/>
            <person name="Mehta T."/>
            <person name="Park D."/>
            <person name="Pearson M."/>
            <person name="Roberts A."/>
            <person name="Saif S."/>
            <person name="Shenoy N."/>
            <person name="Sisk P."/>
            <person name="Stolte C."/>
            <person name="Sykes S."/>
            <person name="Walk T."/>
            <person name="White J."/>
            <person name="Yandava C."/>
            <person name="Burger G."/>
            <person name="Gray M.W."/>
            <person name="Holland P.W.H."/>
            <person name="King N."/>
            <person name="Lang F.B.F."/>
            <person name="Roger A.J."/>
            <person name="Ruiz-Trillo I."/>
            <person name="Lander E."/>
            <person name="Nusbaum C."/>
        </authorList>
    </citation>
    <scope>NUCLEOTIDE SEQUENCE [LARGE SCALE GENOMIC DNA]</scope>
    <source>
        <strain evidence="7">ATCC 38327</strain>
    </source>
</reference>
<evidence type="ECO:0000313" key="6">
    <source>
        <dbReference type="EMBL" id="KNE55392.1"/>
    </source>
</evidence>
<feature type="region of interest" description="Disordered" evidence="2">
    <location>
        <begin position="927"/>
        <end position="949"/>
    </location>
</feature>
<feature type="compositionally biased region" description="Low complexity" evidence="2">
    <location>
        <begin position="1345"/>
        <end position="1357"/>
    </location>
</feature>
<feature type="domain" description="Sorting nexin C-terminal" evidence="5">
    <location>
        <begin position="1204"/>
        <end position="1314"/>
    </location>
</feature>
<keyword evidence="3" id="KW-0812">Transmembrane</keyword>
<feature type="domain" description="PXA" evidence="4">
    <location>
        <begin position="207"/>
        <end position="390"/>
    </location>
</feature>
<feature type="compositionally biased region" description="Basic residues" evidence="2">
    <location>
        <begin position="159"/>
        <end position="171"/>
    </location>
</feature>
<dbReference type="STRING" id="578462.A0A0L0RYC2"/>
<evidence type="ECO:0000313" key="7">
    <source>
        <dbReference type="Proteomes" id="UP000054350"/>
    </source>
</evidence>
<dbReference type="InterPro" id="IPR013937">
    <property type="entry name" value="Sorting_nexin_C"/>
</dbReference>
<evidence type="ECO:0000259" key="5">
    <source>
        <dbReference type="Pfam" id="PF08628"/>
    </source>
</evidence>
<evidence type="ECO:0000256" key="3">
    <source>
        <dbReference type="SAM" id="Phobius"/>
    </source>
</evidence>
<evidence type="ECO:0000256" key="1">
    <source>
        <dbReference type="ARBA" id="ARBA00010883"/>
    </source>
</evidence>
<keyword evidence="3" id="KW-1133">Transmembrane helix</keyword>
<keyword evidence="7" id="KW-1185">Reference proteome</keyword>
<evidence type="ECO:0000256" key="2">
    <source>
        <dbReference type="SAM" id="MobiDB-lite"/>
    </source>
</evidence>
<feature type="region of interest" description="Disordered" evidence="2">
    <location>
        <begin position="1106"/>
        <end position="1174"/>
    </location>
</feature>
<dbReference type="VEuPathDB" id="FungiDB:AMAG_01288"/>
<dbReference type="GO" id="GO:0035091">
    <property type="term" value="F:phosphatidylinositol binding"/>
    <property type="evidence" value="ECO:0007669"/>
    <property type="project" value="TreeGrafter"/>
</dbReference>
<feature type="compositionally biased region" description="Basic and acidic residues" evidence="2">
    <location>
        <begin position="1129"/>
        <end position="1141"/>
    </location>
</feature>
<keyword evidence="3" id="KW-0472">Membrane</keyword>
<feature type="region of interest" description="Disordered" evidence="2">
    <location>
        <begin position="1018"/>
        <end position="1045"/>
    </location>
</feature>
<dbReference type="PANTHER" id="PTHR22775:SF3">
    <property type="entry name" value="SORTING NEXIN-13"/>
    <property type="match status" value="1"/>
</dbReference>
<proteinExistence type="inferred from homology"/>
<dbReference type="EMBL" id="GG745329">
    <property type="protein sequence ID" value="KNE55392.1"/>
    <property type="molecule type" value="Genomic_DNA"/>
</dbReference>
<dbReference type="OrthoDB" id="120967at2759"/>
<dbReference type="Pfam" id="PF02194">
    <property type="entry name" value="PXA"/>
    <property type="match status" value="1"/>
</dbReference>
<evidence type="ECO:0008006" key="8">
    <source>
        <dbReference type="Google" id="ProtNLM"/>
    </source>
</evidence>
<sequence length="1388" mass="145024">MDRAAAAVAGSASAILPGAWHKLDFDAMHRRANLALVPVKRALAWIPAVPLEHPLAAALAVGTVALLIWPAAFLPATVFALAVVLAATALLVAMDPGSDSESDSDSEFDSAGVSDDDLRPLVSASRGAHHDNQETVMSPTAAPLASTAHEPKATTTTTTHRRRKHRTRRRRWGDDAATHHHAGVHVPHAGKPTTPRPTLDLDHGGALDAVISTVRNNVLRDFVDTWYLPTVAAPGPDADRAFFPHAVASTIDAVIMNAAASLTARAPQELLVAVASRASGDLVALLKAFHGWYDEIEPTLANPLADVSGALDEHLATNPHSVLARAADPMRHAVALRSIARRLLHAWLPDHDASCPLVVALLVELLCSAALWPAVRQAAAPHFINHMLLSALTDGAPGQGAPAPPQEVITDELNARVIQTKGHANVLIDLDPSEMRITVSFQDHAETVAPVVNGTSNASYIFDASLSFPWRTIGMPTPPAVVLHLGRSHATDHDQIALEPLGAVTVTLDELPHVGWVTFTPIHGGNEPVADLWLELERVPAPVIAVPDITVETAAAAAPALPQRTGSTAPSSAELQPVGFTDPVPPLVAHAAEADNVRGSGDDLDLVLIGHDDGDGHGALVDDPVHIDHDSLASTPSDGLSLASLSPLTPAARALSPPPPLPTLPRTWAALEAHGGALLADFHAYLDATKQTRLVAFLQAAASYKLLTDLLDPADPSSRALLQQEGFDTVDAYLTGKHAVLPAEPWARDVEQALVADPDATVFDAAGAEVQRILDARVAAYVAGQETRRQAAAIEDAAVASLLAGIARVTRPRAPRRRRAQSVSLDDRPALHAVLADVDPVAALAARHAALLAVDHVPAATGDAHFVASSMVTFQTQYLALETMLRHAMAIDDDDAVSRLMTQRSQVECALVALEEWVRGDHRALAKPVAKMPPPPPSPSSSSPFAETVVREGHQVAASLSGIASSASALTANVGKGMRSAFKGFGEKRSAFGSAWTNRGSQLKRKVSSLSMSSNATTLVPAHLPPMPSFGRKSRAASAEEGEDGLGPVVSAAVSEKTVSLRRKSSASTLASSLTLALPNLSALPSAPAAGAAGGASKLVRRASRLGSFKRRPGKNGENGAATGGNGGSDERFRQDAEPIREAAAMSARSTTTRSRSPARSPSAPAAPAPPTAVSVALSPRETDALLEAAFSVVKHVFGLDGTLRARLFAVLRPVLRPVLAAHIQASVGTVIDQLSSPTFLAHALQTSVVDVLWPGGIWHTRAPGHEHHKPHDLEDPAVVLAALEAAMPDAVGHLLGKHAAAAGLRATLALVQVDALNRGLVVQVLASLVDEVLGPETGGDSILGHAQGQGQAQAQGQHHHQQQQHQQMVSAATAPTMAYEGQAVAAE</sequence>
<dbReference type="InterPro" id="IPR003114">
    <property type="entry name" value="Phox_assoc"/>
</dbReference>
<name>A0A0L0RYC2_ALLM3</name>
<accession>A0A0L0RYC2</accession>
<dbReference type="Proteomes" id="UP000054350">
    <property type="component" value="Unassembled WGS sequence"/>
</dbReference>
<evidence type="ECO:0000259" key="4">
    <source>
        <dbReference type="Pfam" id="PF02194"/>
    </source>
</evidence>
<feature type="region of interest" description="Disordered" evidence="2">
    <location>
        <begin position="1340"/>
        <end position="1374"/>
    </location>
</feature>
<feature type="region of interest" description="Disordered" evidence="2">
    <location>
        <begin position="96"/>
        <end position="201"/>
    </location>
</feature>
<comment type="similarity">
    <text evidence="1">Belongs to the sorting nexin family.</text>
</comment>
<gene>
    <name evidence="6" type="ORF">AMAG_01288</name>
</gene>
<organism evidence="6 7">
    <name type="scientific">Allomyces macrogynus (strain ATCC 38327)</name>
    <name type="common">Allomyces javanicus var. macrogynus</name>
    <dbReference type="NCBI Taxonomy" id="578462"/>
    <lineage>
        <taxon>Eukaryota</taxon>
        <taxon>Fungi</taxon>
        <taxon>Fungi incertae sedis</taxon>
        <taxon>Blastocladiomycota</taxon>
        <taxon>Blastocladiomycetes</taxon>
        <taxon>Blastocladiales</taxon>
        <taxon>Blastocladiaceae</taxon>
        <taxon>Allomyces</taxon>
    </lineage>
</organism>